<keyword evidence="1" id="KW-0732">Signal</keyword>
<name>A0A1M6UQH9_XYLRU</name>
<protein>
    <recommendedName>
        <fullName evidence="4">Lipoprotein</fullName>
    </recommendedName>
</protein>
<proteinExistence type="predicted"/>
<dbReference type="PROSITE" id="PS51257">
    <property type="entry name" value="PROKAR_LIPOPROTEIN"/>
    <property type="match status" value="1"/>
</dbReference>
<feature type="signal peptide" evidence="1">
    <location>
        <begin position="1"/>
        <end position="21"/>
    </location>
</feature>
<evidence type="ECO:0000256" key="1">
    <source>
        <dbReference type="SAM" id="SignalP"/>
    </source>
</evidence>
<dbReference type="EMBL" id="FRBD01000010">
    <property type="protein sequence ID" value="SHK71396.1"/>
    <property type="molecule type" value="Genomic_DNA"/>
</dbReference>
<evidence type="ECO:0000313" key="3">
    <source>
        <dbReference type="Proteomes" id="UP000184130"/>
    </source>
</evidence>
<dbReference type="OrthoDB" id="9980438at2"/>
<dbReference type="RefSeq" id="WP_073207888.1">
    <property type="nucleotide sequence ID" value="NZ_FRBD01000010.1"/>
</dbReference>
<reference evidence="2 3" key="1">
    <citation type="submission" date="2016-11" db="EMBL/GenBank/DDBJ databases">
        <authorList>
            <person name="Jaros S."/>
            <person name="Januszkiewicz K."/>
            <person name="Wedrychowicz H."/>
        </authorList>
    </citation>
    <scope>NUCLEOTIDE SEQUENCE [LARGE SCALE GENOMIC DNA]</scope>
    <source>
        <strain evidence="2 3">KHT3</strain>
    </source>
</reference>
<organism evidence="2 3">
    <name type="scientific">Xylanibacter ruminicola</name>
    <name type="common">Prevotella ruminicola</name>
    <dbReference type="NCBI Taxonomy" id="839"/>
    <lineage>
        <taxon>Bacteria</taxon>
        <taxon>Pseudomonadati</taxon>
        <taxon>Bacteroidota</taxon>
        <taxon>Bacteroidia</taxon>
        <taxon>Bacteroidales</taxon>
        <taxon>Prevotellaceae</taxon>
        <taxon>Xylanibacter</taxon>
    </lineage>
</organism>
<sequence>MKLTKSIIAVVSGLLMMTACSKSDPIDNGNKSEYGFTRSPHNQDIIPVNLINLSELPQWLREKTEGWTEKDRKLAGYKIYRGKYNSEMIYYIDNLLSSWIGFYCADGSIFMDGDWNSVTDWECIYSELPFIQALTGILHFDPNTETWDHYVESDNKRYYIWGWLSTDELSKYNGKFVQLGGFSWGDITNVKTDCPSGITCYGIDATYIRMGVQ</sequence>
<accession>A0A1M6UQH9</accession>
<gene>
    <name evidence="2" type="ORF">SAMN05216463_11058</name>
</gene>
<dbReference type="Proteomes" id="UP000184130">
    <property type="component" value="Unassembled WGS sequence"/>
</dbReference>
<dbReference type="AlphaFoldDB" id="A0A1M6UQH9"/>
<evidence type="ECO:0008006" key="4">
    <source>
        <dbReference type="Google" id="ProtNLM"/>
    </source>
</evidence>
<feature type="chain" id="PRO_5012070709" description="Lipoprotein" evidence="1">
    <location>
        <begin position="22"/>
        <end position="213"/>
    </location>
</feature>
<evidence type="ECO:0000313" key="2">
    <source>
        <dbReference type="EMBL" id="SHK71396.1"/>
    </source>
</evidence>